<keyword evidence="2" id="KW-0812">Transmembrane</keyword>
<name>A0A2J8A7M9_9CHLO</name>
<reference evidence="3 4" key="1">
    <citation type="journal article" date="2017" name="Mol. Biol. Evol.">
        <title>The 4-celled Tetrabaena socialis nuclear genome reveals the essential components for genetic control of cell number at the origin of multicellularity in the volvocine lineage.</title>
        <authorList>
            <person name="Featherston J."/>
            <person name="Arakaki Y."/>
            <person name="Hanschen E.R."/>
            <person name="Ferris P.J."/>
            <person name="Michod R.E."/>
            <person name="Olson B.J.S.C."/>
            <person name="Nozaki H."/>
            <person name="Durand P.M."/>
        </authorList>
    </citation>
    <scope>NUCLEOTIDE SEQUENCE [LARGE SCALE GENOMIC DNA]</scope>
    <source>
        <strain evidence="3 4">NIES-571</strain>
    </source>
</reference>
<feature type="transmembrane region" description="Helical" evidence="2">
    <location>
        <begin position="390"/>
        <end position="411"/>
    </location>
</feature>
<evidence type="ECO:0008006" key="5">
    <source>
        <dbReference type="Google" id="ProtNLM"/>
    </source>
</evidence>
<dbReference type="EMBL" id="PGGS01000125">
    <property type="protein sequence ID" value="PNH08534.1"/>
    <property type="molecule type" value="Genomic_DNA"/>
</dbReference>
<dbReference type="PANTHER" id="PTHR34204">
    <property type="entry name" value="RNA-BINDING ASCH DOMAIN PROTEIN"/>
    <property type="match status" value="1"/>
</dbReference>
<feature type="compositionally biased region" description="Low complexity" evidence="1">
    <location>
        <begin position="93"/>
        <end position="107"/>
    </location>
</feature>
<organism evidence="3 4">
    <name type="scientific">Tetrabaena socialis</name>
    <dbReference type="NCBI Taxonomy" id="47790"/>
    <lineage>
        <taxon>Eukaryota</taxon>
        <taxon>Viridiplantae</taxon>
        <taxon>Chlorophyta</taxon>
        <taxon>core chlorophytes</taxon>
        <taxon>Chlorophyceae</taxon>
        <taxon>CS clade</taxon>
        <taxon>Chlamydomonadales</taxon>
        <taxon>Tetrabaenaceae</taxon>
        <taxon>Tetrabaena</taxon>
    </lineage>
</organism>
<gene>
    <name evidence="3" type="ORF">TSOC_004905</name>
</gene>
<evidence type="ECO:0000256" key="1">
    <source>
        <dbReference type="SAM" id="MobiDB-lite"/>
    </source>
</evidence>
<feature type="region of interest" description="Disordered" evidence="1">
    <location>
        <begin position="93"/>
        <end position="135"/>
    </location>
</feature>
<dbReference type="AlphaFoldDB" id="A0A2J8A7M9"/>
<comment type="caution">
    <text evidence="3">The sequence shown here is derived from an EMBL/GenBank/DDBJ whole genome shotgun (WGS) entry which is preliminary data.</text>
</comment>
<keyword evidence="2" id="KW-0472">Membrane</keyword>
<evidence type="ECO:0000313" key="4">
    <source>
        <dbReference type="Proteomes" id="UP000236333"/>
    </source>
</evidence>
<dbReference type="PANTHER" id="PTHR34204:SF2">
    <property type="entry name" value="RNA-BINDING ASCH DOMAIN PROTEIN"/>
    <property type="match status" value="1"/>
</dbReference>
<accession>A0A2J8A7M9</accession>
<dbReference type="Proteomes" id="UP000236333">
    <property type="component" value="Unassembled WGS sequence"/>
</dbReference>
<keyword evidence="2" id="KW-1133">Transmembrane helix</keyword>
<sequence>MSARSAPLGYSGSARALTKHTHRDLRGEWWPRMSGSEAAKNAAARGTLARLLGGALWLNLHQLPPFAAPKYVLELRNEQGYGARWAIEGVAAAEQEPSADAPAAAEGASEREQPELGPEACRGQGPRTAARAAAASPAAPAAASLAGGAAAAAAPAGVEPAGDVEPADLGDVIACGGAGGVNGGIGVGVRARTPLQGEGPRAAPTVAAAAPGLHGPPLQPSEGAASAGQNGPVCRSRQQRCHPRHRAVLCDASQQQATTAASSPPVREGKFEVTLQGLEALQTVKLDLVPDGKGQAVVVTEVAEGSQAEELGVRRGQKLNALSDPMRYGTMWNLQDRPSLRFVVDTFKMRRASPIDLEFEPMLGFAGGPQPPPAALPVASSPPQRDDTGLLLGLAAAFLLPPLVILVVAYFNGYLDRLYLTALTLSG</sequence>
<proteinExistence type="predicted"/>
<feature type="region of interest" description="Disordered" evidence="1">
    <location>
        <begin position="210"/>
        <end position="239"/>
    </location>
</feature>
<evidence type="ECO:0000313" key="3">
    <source>
        <dbReference type="EMBL" id="PNH08534.1"/>
    </source>
</evidence>
<protein>
    <recommendedName>
        <fullName evidence="5">PDZ domain-containing protein</fullName>
    </recommendedName>
</protein>
<dbReference type="OrthoDB" id="531455at2759"/>
<keyword evidence="4" id="KW-1185">Reference proteome</keyword>
<evidence type="ECO:0000256" key="2">
    <source>
        <dbReference type="SAM" id="Phobius"/>
    </source>
</evidence>